<sequence>MKTYYHATPFKNLIEILDKGIECRNIEGIVYMCETAQDCLKFAYMRGNTDVLVLKVKVNEKDVIETFDHSQQFFKCRCFGSKRPIKQHNIVEYVRYKL</sequence>
<name>A0A8S5SHZ1_9VIRU</name>
<dbReference type="EMBL" id="BK032598">
    <property type="protein sequence ID" value="DAF50621.1"/>
    <property type="molecule type" value="Genomic_DNA"/>
</dbReference>
<organism evidence="1">
    <name type="scientific">Phage sp. ctqZP6</name>
    <dbReference type="NCBI Taxonomy" id="2828010"/>
    <lineage>
        <taxon>Viruses</taxon>
    </lineage>
</organism>
<protein>
    <submittedName>
        <fullName evidence="1">SsDNA thymidine ADP-ribosyltransferase, DarT</fullName>
    </submittedName>
</protein>
<reference evidence="1" key="1">
    <citation type="journal article" date="2021" name="Proc. Natl. Acad. Sci. U.S.A.">
        <title>A Catalog of Tens of Thousands of Viruses from Human Metagenomes Reveals Hidden Associations with Chronic Diseases.</title>
        <authorList>
            <person name="Tisza M.J."/>
            <person name="Buck C.B."/>
        </authorList>
    </citation>
    <scope>NUCLEOTIDE SEQUENCE</scope>
    <source>
        <strain evidence="1">CtqZP6</strain>
    </source>
</reference>
<evidence type="ECO:0000313" key="1">
    <source>
        <dbReference type="EMBL" id="DAF50621.1"/>
    </source>
</evidence>
<accession>A0A8S5SHZ1</accession>
<proteinExistence type="predicted"/>